<proteinExistence type="predicted"/>
<dbReference type="PANTHER" id="PTHR43581:SF2">
    <property type="entry name" value="EXCINUCLEASE ATPASE SUBUNIT"/>
    <property type="match status" value="1"/>
</dbReference>
<accession>A0A3G3IGU4</accession>
<dbReference type="EMBL" id="CP017686">
    <property type="protein sequence ID" value="AYQ54898.1"/>
    <property type="molecule type" value="Genomic_DNA"/>
</dbReference>
<reference evidence="2 3" key="1">
    <citation type="submission" date="2016-10" db="EMBL/GenBank/DDBJ databases">
        <title>Complete genome of the TMA-utilizing, human hosted archaeon Methanomethylophilus alvus Gen. nov, sp. nov., strain Mx-05, derived from a pure culture.</title>
        <authorList>
            <person name="Brugere J.-F."/>
            <person name="Ben Hania W."/>
            <person name="Chaudhary P.P."/>
            <person name="Gaci N."/>
            <person name="Borrel G."/>
            <person name="Cao Van Tuat L."/>
            <person name="Fardeau M.-L."/>
            <person name="Harris H.M.B."/>
            <person name="O'Toole P.W."/>
            <person name="Ollivier B."/>
        </authorList>
    </citation>
    <scope>NUCLEOTIDE SEQUENCE [LARGE SCALE GENOMIC DNA]</scope>
    <source>
        <strain evidence="2 3">Mx-05</strain>
    </source>
</reference>
<dbReference type="GeneID" id="41321532"/>
<dbReference type="InterPro" id="IPR051396">
    <property type="entry name" value="Bact_Antivir_Def_Nuclease"/>
</dbReference>
<dbReference type="PANTHER" id="PTHR43581">
    <property type="entry name" value="ATP/GTP PHOSPHATASE"/>
    <property type="match status" value="1"/>
</dbReference>
<dbReference type="InterPro" id="IPR027417">
    <property type="entry name" value="P-loop_NTPase"/>
</dbReference>
<dbReference type="RefSeq" id="WP_015504628.1">
    <property type="nucleotide sequence ID" value="NZ_CAYARO010000005.1"/>
</dbReference>
<name>A0A3G3IGU4_9ARCH</name>
<organism evidence="2 3">
    <name type="scientific">Methanomethylophilus alvi</name>
    <dbReference type="NCBI Taxonomy" id="1291540"/>
    <lineage>
        <taxon>Archaea</taxon>
        <taxon>Methanobacteriati</taxon>
        <taxon>Thermoplasmatota</taxon>
        <taxon>Thermoplasmata</taxon>
        <taxon>Methanomassiliicoccales</taxon>
        <taxon>Methanomethylophilaceae</taxon>
        <taxon>Methanomethylophilus</taxon>
    </lineage>
</organism>
<dbReference type="InterPro" id="IPR003959">
    <property type="entry name" value="ATPase_AAA_core"/>
</dbReference>
<dbReference type="SUPFAM" id="SSF52540">
    <property type="entry name" value="P-loop containing nucleoside triphosphate hydrolases"/>
    <property type="match status" value="1"/>
</dbReference>
<gene>
    <name evidence="2" type="ORF">BKD89_03645</name>
</gene>
<dbReference type="OMA" id="SLHIAWQ"/>
<feature type="domain" description="ATPase AAA-type core" evidence="1">
    <location>
        <begin position="215"/>
        <end position="331"/>
    </location>
</feature>
<protein>
    <submittedName>
        <fullName evidence="2">ATPase</fullName>
    </submittedName>
</protein>
<dbReference type="Pfam" id="PF13304">
    <property type="entry name" value="AAA_21"/>
    <property type="match status" value="1"/>
</dbReference>
<dbReference type="GO" id="GO:0016887">
    <property type="term" value="F:ATP hydrolysis activity"/>
    <property type="evidence" value="ECO:0007669"/>
    <property type="project" value="InterPro"/>
</dbReference>
<evidence type="ECO:0000313" key="2">
    <source>
        <dbReference type="EMBL" id="AYQ54898.1"/>
    </source>
</evidence>
<dbReference type="Proteomes" id="UP000273278">
    <property type="component" value="Chromosome"/>
</dbReference>
<dbReference type="GO" id="GO:0005524">
    <property type="term" value="F:ATP binding"/>
    <property type="evidence" value="ECO:0007669"/>
    <property type="project" value="InterPro"/>
</dbReference>
<evidence type="ECO:0000259" key="1">
    <source>
        <dbReference type="Pfam" id="PF13304"/>
    </source>
</evidence>
<evidence type="ECO:0000313" key="3">
    <source>
        <dbReference type="Proteomes" id="UP000273278"/>
    </source>
</evidence>
<dbReference type="AlphaFoldDB" id="A0A3G3IGU4"/>
<dbReference type="Gene3D" id="3.40.50.300">
    <property type="entry name" value="P-loop containing nucleotide triphosphate hydrolases"/>
    <property type="match status" value="1"/>
</dbReference>
<sequence>MLSKIIVYRLFNEYDYEIDLDNRRITFVHSQNGLGKSTVMKLVYNILEGNLEEVRTCPFERMDLMFDNGTNIIVENNNQELNILGQKAELEEEMSVEELRNTMKCIYVGPERMYTTDGEGHIVPSLMIYMTELSQKIGQAMKDSEPRKVEDDGRELSDADMDKLFRDLEAKIDFIKQAGFGPTIPAGYRFPPSRYEISEYREDYRALALSLEDYVDRYYMFAESIIVFKDIVNTIYVNKTVVINDRGYFEARMDKSGTVIPLSKFSSGEKEILILFYMILFKTEPGSLVIIDEPEVSLHVSWQQQLGKTFDDVARVRNLQMIVATHSPSIIHDDWDIAVELKAAGND</sequence>